<evidence type="ECO:0000313" key="3">
    <source>
        <dbReference type="Proteomes" id="UP000504606"/>
    </source>
</evidence>
<keyword evidence="2" id="KW-0732">Signal</keyword>
<dbReference type="Proteomes" id="UP000504606">
    <property type="component" value="Unplaced"/>
</dbReference>
<dbReference type="GeneID" id="113214625"/>
<sequence>MKMSLNAVPVLLALVLVLEYISAETSAASSTPSAISSATSAPSSTTSTASTTTGPTNPTSAASTTSTTSEAPSARSATEKWEELEGCFEKRQCDNVTCEECSPEDGYCAGMCRLKCRCSCGGYKISTDPDLWILGLRLRSEHDCRGQPTLDQCSRSCSEDQECQHECELKYLQCLCARLQSAARSKDSVAITTTTATSCSLAYVIINEWRDCLADCFVECDAGSDEEPECRVRGKRKRHNCACACAGLPSATDYDHLDESDECLKEVERNGETCIRTTFGPQIDPERSDWCRVFEHRRQCACLAAGAAGSSGAAEYRMGTKDKEQLLRCAEAWRVSTNIMGPYGLQR</sequence>
<reference evidence="4" key="1">
    <citation type="submission" date="2025-08" db="UniProtKB">
        <authorList>
            <consortium name="RefSeq"/>
        </authorList>
    </citation>
    <scope>IDENTIFICATION</scope>
    <source>
        <tissue evidence="4">Whole organism</tissue>
    </source>
</reference>
<evidence type="ECO:0000313" key="4">
    <source>
        <dbReference type="RefSeq" id="XP_052119969.1"/>
    </source>
</evidence>
<evidence type="ECO:0000256" key="2">
    <source>
        <dbReference type="SAM" id="SignalP"/>
    </source>
</evidence>
<feature type="compositionally biased region" description="Low complexity" evidence="1">
    <location>
        <begin position="31"/>
        <end position="76"/>
    </location>
</feature>
<evidence type="ECO:0000256" key="1">
    <source>
        <dbReference type="SAM" id="MobiDB-lite"/>
    </source>
</evidence>
<proteinExistence type="predicted"/>
<feature type="chain" id="PRO_5039400831" evidence="2">
    <location>
        <begin position="24"/>
        <end position="347"/>
    </location>
</feature>
<feature type="signal peptide" evidence="2">
    <location>
        <begin position="1"/>
        <end position="23"/>
    </location>
</feature>
<accession>A0A9C6U2N4</accession>
<gene>
    <name evidence="4" type="primary">LOC113214625</name>
</gene>
<organism evidence="3 4">
    <name type="scientific">Frankliniella occidentalis</name>
    <name type="common">Western flower thrips</name>
    <name type="synonym">Euthrips occidentalis</name>
    <dbReference type="NCBI Taxonomy" id="133901"/>
    <lineage>
        <taxon>Eukaryota</taxon>
        <taxon>Metazoa</taxon>
        <taxon>Ecdysozoa</taxon>
        <taxon>Arthropoda</taxon>
        <taxon>Hexapoda</taxon>
        <taxon>Insecta</taxon>
        <taxon>Pterygota</taxon>
        <taxon>Neoptera</taxon>
        <taxon>Paraneoptera</taxon>
        <taxon>Thysanoptera</taxon>
        <taxon>Terebrantia</taxon>
        <taxon>Thripoidea</taxon>
        <taxon>Thripidae</taxon>
        <taxon>Frankliniella</taxon>
    </lineage>
</organism>
<feature type="region of interest" description="Disordered" evidence="1">
    <location>
        <begin position="31"/>
        <end position="78"/>
    </location>
</feature>
<dbReference type="RefSeq" id="XP_052119969.1">
    <property type="nucleotide sequence ID" value="XM_052264009.1"/>
</dbReference>
<dbReference type="AlphaFoldDB" id="A0A9C6U2N4"/>
<keyword evidence="3" id="KW-1185">Reference proteome</keyword>
<dbReference type="KEGG" id="foc:113214625"/>
<protein>
    <submittedName>
        <fullName evidence="4">Uncharacterized protein LOC113214625</fullName>
    </submittedName>
</protein>
<name>A0A9C6U2N4_FRAOC</name>